<accession>A0A1H2V293</accession>
<feature type="transmembrane region" description="Helical" evidence="4">
    <location>
        <begin position="104"/>
        <end position="126"/>
    </location>
</feature>
<dbReference type="SUPFAM" id="SSF103473">
    <property type="entry name" value="MFS general substrate transporter"/>
    <property type="match status" value="1"/>
</dbReference>
<feature type="transmembrane region" description="Helical" evidence="4">
    <location>
        <begin position="146"/>
        <end position="165"/>
    </location>
</feature>
<feature type="domain" description="Major facilitator superfamily (MFS) profile" evidence="5">
    <location>
        <begin position="18"/>
        <end position="193"/>
    </location>
</feature>
<evidence type="ECO:0000259" key="5">
    <source>
        <dbReference type="PROSITE" id="PS50850"/>
    </source>
</evidence>
<dbReference type="Proteomes" id="UP000198500">
    <property type="component" value="Unassembled WGS sequence"/>
</dbReference>
<dbReference type="Pfam" id="PF07690">
    <property type="entry name" value="MFS_1"/>
    <property type="match status" value="1"/>
</dbReference>
<dbReference type="EMBL" id="FNNI01000002">
    <property type="protein sequence ID" value="SDW62456.1"/>
    <property type="molecule type" value="Genomic_DNA"/>
</dbReference>
<evidence type="ECO:0000313" key="6">
    <source>
        <dbReference type="EMBL" id="SDW62456.1"/>
    </source>
</evidence>
<feature type="transmembrane region" description="Helical" evidence="4">
    <location>
        <begin position="48"/>
        <end position="71"/>
    </location>
</feature>
<reference evidence="6 7" key="1">
    <citation type="submission" date="2016-10" db="EMBL/GenBank/DDBJ databases">
        <authorList>
            <person name="de Groot N.N."/>
        </authorList>
    </citation>
    <scope>NUCLEOTIDE SEQUENCE [LARGE SCALE GENOMIC DNA]</scope>
    <source>
        <strain evidence="6 7">DSM 19219</strain>
    </source>
</reference>
<feature type="transmembrane region" description="Helical" evidence="4">
    <location>
        <begin position="12"/>
        <end position="36"/>
    </location>
</feature>
<keyword evidence="1 4" id="KW-0812">Transmembrane</keyword>
<feature type="transmembrane region" description="Helical" evidence="4">
    <location>
        <begin position="77"/>
        <end position="97"/>
    </location>
</feature>
<protein>
    <submittedName>
        <fullName evidence="6">Major Facilitator Superfamily protein</fullName>
    </submittedName>
</protein>
<evidence type="ECO:0000256" key="1">
    <source>
        <dbReference type="ARBA" id="ARBA00022692"/>
    </source>
</evidence>
<evidence type="ECO:0000256" key="3">
    <source>
        <dbReference type="ARBA" id="ARBA00023136"/>
    </source>
</evidence>
<dbReference type="InterPro" id="IPR036259">
    <property type="entry name" value="MFS_trans_sf"/>
</dbReference>
<gene>
    <name evidence="6" type="ORF">SAMN05443545_102302</name>
</gene>
<sequence length="193" mass="20387">MFSGKNVTEDRLITVGATLLFTSYITSTYGFGIYLFPAMIEQVKSDLGFSYAAYGTVAAIVQAGAMVSALFSGFLAVWFGSRVVVLASITTSALCLFGMGFTHSLVICAVLLTILSICSSAVWIPIVDLSGVAIPSKHRGKSLGLISSGTSYGVFLNSLLLLLLLPLAGWRSVWILASIFVSSIAITSFFLAS</sequence>
<dbReference type="STRING" id="574349.SAMN05443545_102302"/>
<feature type="transmembrane region" description="Helical" evidence="4">
    <location>
        <begin position="172"/>
        <end position="192"/>
    </location>
</feature>
<keyword evidence="2 4" id="KW-1133">Transmembrane helix</keyword>
<name>A0A1H2V293_9GAMM</name>
<dbReference type="AlphaFoldDB" id="A0A1H2V293"/>
<keyword evidence="3 4" id="KW-0472">Membrane</keyword>
<dbReference type="Gene3D" id="1.20.1250.20">
    <property type="entry name" value="MFS general substrate transporter like domains"/>
    <property type="match status" value="1"/>
</dbReference>
<evidence type="ECO:0000256" key="4">
    <source>
        <dbReference type="SAM" id="Phobius"/>
    </source>
</evidence>
<dbReference type="GO" id="GO:0022857">
    <property type="term" value="F:transmembrane transporter activity"/>
    <property type="evidence" value="ECO:0007669"/>
    <property type="project" value="InterPro"/>
</dbReference>
<keyword evidence="7" id="KW-1185">Reference proteome</keyword>
<organism evidence="6 7">
    <name type="scientific">Aidingimonas halophila</name>
    <dbReference type="NCBI Taxonomy" id="574349"/>
    <lineage>
        <taxon>Bacteria</taxon>
        <taxon>Pseudomonadati</taxon>
        <taxon>Pseudomonadota</taxon>
        <taxon>Gammaproteobacteria</taxon>
        <taxon>Oceanospirillales</taxon>
        <taxon>Halomonadaceae</taxon>
        <taxon>Aidingimonas</taxon>
    </lineage>
</organism>
<dbReference type="OrthoDB" id="9067529at2"/>
<dbReference type="InterPro" id="IPR011701">
    <property type="entry name" value="MFS"/>
</dbReference>
<evidence type="ECO:0000256" key="2">
    <source>
        <dbReference type="ARBA" id="ARBA00022989"/>
    </source>
</evidence>
<proteinExistence type="predicted"/>
<dbReference type="RefSeq" id="WP_092568370.1">
    <property type="nucleotide sequence ID" value="NZ_BMXH01000002.1"/>
</dbReference>
<dbReference type="PROSITE" id="PS50850">
    <property type="entry name" value="MFS"/>
    <property type="match status" value="1"/>
</dbReference>
<dbReference type="InterPro" id="IPR020846">
    <property type="entry name" value="MFS_dom"/>
</dbReference>
<evidence type="ECO:0000313" key="7">
    <source>
        <dbReference type="Proteomes" id="UP000198500"/>
    </source>
</evidence>